<feature type="region of interest" description="Disordered" evidence="1">
    <location>
        <begin position="466"/>
        <end position="552"/>
    </location>
</feature>
<dbReference type="EMBL" id="JAVDSG010000001">
    <property type="protein sequence ID" value="MDR6598433.1"/>
    <property type="molecule type" value="Genomic_DNA"/>
</dbReference>
<feature type="transmembrane region" description="Helical" evidence="2">
    <location>
        <begin position="213"/>
        <end position="237"/>
    </location>
</feature>
<comment type="caution">
    <text evidence="4">The sequence shown here is derived from an EMBL/GenBank/DDBJ whole genome shotgun (WGS) entry which is preliminary data.</text>
</comment>
<accession>A0ABU1Q6A4</accession>
<evidence type="ECO:0000259" key="3">
    <source>
        <dbReference type="Pfam" id="PF13676"/>
    </source>
</evidence>
<dbReference type="RefSeq" id="WP_310313031.1">
    <property type="nucleotide sequence ID" value="NZ_BAAAXB010000001.1"/>
</dbReference>
<feature type="transmembrane region" description="Helical" evidence="2">
    <location>
        <begin position="383"/>
        <end position="406"/>
    </location>
</feature>
<keyword evidence="2" id="KW-1133">Transmembrane helix</keyword>
<evidence type="ECO:0000313" key="4">
    <source>
        <dbReference type="EMBL" id="MDR6598433.1"/>
    </source>
</evidence>
<keyword evidence="5" id="KW-1185">Reference proteome</keyword>
<gene>
    <name evidence="4" type="ORF">J2S66_006817</name>
</gene>
<organism evidence="4 5">
    <name type="scientific">Saccharothrix longispora</name>
    <dbReference type="NCBI Taxonomy" id="33920"/>
    <lineage>
        <taxon>Bacteria</taxon>
        <taxon>Bacillati</taxon>
        <taxon>Actinomycetota</taxon>
        <taxon>Actinomycetes</taxon>
        <taxon>Pseudonocardiales</taxon>
        <taxon>Pseudonocardiaceae</taxon>
        <taxon>Saccharothrix</taxon>
    </lineage>
</organism>
<feature type="transmembrane region" description="Helical" evidence="2">
    <location>
        <begin position="185"/>
        <end position="207"/>
    </location>
</feature>
<dbReference type="Proteomes" id="UP001268819">
    <property type="component" value="Unassembled WGS sequence"/>
</dbReference>
<keyword evidence="2" id="KW-0812">Transmembrane</keyword>
<feature type="compositionally biased region" description="Basic and acidic residues" evidence="1">
    <location>
        <begin position="522"/>
        <end position="539"/>
    </location>
</feature>
<evidence type="ECO:0000313" key="5">
    <source>
        <dbReference type="Proteomes" id="UP001268819"/>
    </source>
</evidence>
<keyword evidence="2" id="KW-0472">Membrane</keyword>
<name>A0ABU1Q6A4_9PSEU</name>
<feature type="transmembrane region" description="Helical" evidence="2">
    <location>
        <begin position="283"/>
        <end position="305"/>
    </location>
</feature>
<dbReference type="InterPro" id="IPR035897">
    <property type="entry name" value="Toll_tir_struct_dom_sf"/>
</dbReference>
<feature type="domain" description="TIR" evidence="3">
    <location>
        <begin position="29"/>
        <end position="141"/>
    </location>
</feature>
<evidence type="ECO:0000256" key="1">
    <source>
        <dbReference type="SAM" id="MobiDB-lite"/>
    </source>
</evidence>
<protein>
    <submittedName>
        <fullName evidence="4">Type II secretory pathway pseudopilin PulG</fullName>
    </submittedName>
</protein>
<dbReference type="InterPro" id="IPR000157">
    <property type="entry name" value="TIR_dom"/>
</dbReference>
<evidence type="ECO:0000256" key="2">
    <source>
        <dbReference type="SAM" id="Phobius"/>
    </source>
</evidence>
<proteinExistence type="predicted"/>
<feature type="transmembrane region" description="Helical" evidence="2">
    <location>
        <begin position="258"/>
        <end position="277"/>
    </location>
</feature>
<feature type="compositionally biased region" description="Basic and acidic residues" evidence="1">
    <location>
        <begin position="479"/>
        <end position="514"/>
    </location>
</feature>
<feature type="transmembrane region" description="Helical" evidence="2">
    <location>
        <begin position="412"/>
        <end position="438"/>
    </location>
</feature>
<dbReference type="Pfam" id="PF13676">
    <property type="entry name" value="TIR_2"/>
    <property type="match status" value="1"/>
</dbReference>
<dbReference type="SUPFAM" id="SSF52200">
    <property type="entry name" value="Toll/Interleukin receptor TIR domain"/>
    <property type="match status" value="1"/>
</dbReference>
<dbReference type="Gene3D" id="3.40.50.10140">
    <property type="entry name" value="Toll/interleukin-1 receptor homology (TIR) domain"/>
    <property type="match status" value="1"/>
</dbReference>
<reference evidence="4 5" key="1">
    <citation type="submission" date="2023-07" db="EMBL/GenBank/DDBJ databases">
        <title>Sequencing the genomes of 1000 actinobacteria strains.</title>
        <authorList>
            <person name="Klenk H.-P."/>
        </authorList>
    </citation>
    <scope>NUCLEOTIDE SEQUENCE [LARGE SCALE GENOMIC DNA]</scope>
    <source>
        <strain evidence="4 5">DSM 43749</strain>
    </source>
</reference>
<sequence length="552" mass="61208">MSRSGIFLNYRQNTYSGAGGDRLRRLPHAQVVEAMAERLHRHFGADAVFMDTGLRIGAHYPAALRTHLDGSEVLIAVIHDTWLEDLRERRKRGASDWVHQEIARALKTGITVVPVLVDDATLPAVDQLPGEIANLVYPQAHRVRFGHWERDMRLLVQALENHVAPTPVPERETPRPPVPRPWWEVLAALLVGVLVPVVPTVLLVDLAEQRRSWLGAVGALGLFSLFFLACAMGVVHLSRRMLDNVEVETSTMADDLKGNAIIAGTLGSFGMIFLFTNELLDPIIRGLELALLVFIGITFGMKWVFRLRKLHDWPKRLLDLHTADIRKALHRVEKHIAEHQPLLDRHQRDLALFALDQIDETAALLEEVCSRGRLAWQRATTPFCWLHSALIGNTIGSLAGTLWAHWATPDGGPLLMLVIAAAIVVALGAAVAATEFAYRQQRWRKQVVLEFARVRSGALRARLAESSIAPSEETNDEIPADRDAPRAHRMRDDDGDRSASHLLDRGADHADNDHPGGPGGAEGRRDAVDRGEGRPDRSGLLRGGRGRLWSGT</sequence>